<keyword evidence="6" id="KW-0808">Transferase</keyword>
<gene>
    <name evidence="6" type="ORF">PISL3812_07004</name>
</gene>
<dbReference type="PROSITE" id="PS50011">
    <property type="entry name" value="PROTEIN_KINASE_DOM"/>
    <property type="match status" value="1"/>
</dbReference>
<dbReference type="Gene3D" id="1.10.510.10">
    <property type="entry name" value="Transferase(Phosphotransferase) domain 1"/>
    <property type="match status" value="1"/>
</dbReference>
<feature type="binding site" evidence="2">
    <location>
        <position position="167"/>
    </location>
    <ligand>
        <name>ATP</name>
        <dbReference type="ChEBI" id="CHEBI:30616"/>
    </ligand>
</feature>
<feature type="domain" description="Protein kinase" evidence="4">
    <location>
        <begin position="138"/>
        <end position="501"/>
    </location>
</feature>
<dbReference type="EMBL" id="CVMT01000007">
    <property type="protein sequence ID" value="CRG89964.1"/>
    <property type="molecule type" value="Genomic_DNA"/>
</dbReference>
<dbReference type="InterPro" id="IPR036259">
    <property type="entry name" value="MFS_trans_sf"/>
</dbReference>
<evidence type="ECO:0000259" key="4">
    <source>
        <dbReference type="PROSITE" id="PS50011"/>
    </source>
</evidence>
<evidence type="ECO:0000313" key="6">
    <source>
        <dbReference type="EMBL" id="CRG89964.1"/>
    </source>
</evidence>
<dbReference type="OrthoDB" id="4224743at2759"/>
<dbReference type="Gene3D" id="3.30.200.20">
    <property type="entry name" value="Phosphorylase Kinase, domain 1"/>
    <property type="match status" value="1"/>
</dbReference>
<name>A0A0U1M367_TALIS</name>
<dbReference type="InterPro" id="IPR000719">
    <property type="entry name" value="Prot_kinase_dom"/>
</dbReference>
<comment type="subcellular location">
    <subcellularLocation>
        <location evidence="1">Membrane</location>
        <topology evidence="1">Multi-pass membrane protein</topology>
    </subcellularLocation>
</comment>
<keyword evidence="3" id="KW-0812">Transmembrane</keyword>
<keyword evidence="3" id="KW-1133">Transmembrane helix</keyword>
<dbReference type="GO" id="GO:0022857">
    <property type="term" value="F:transmembrane transporter activity"/>
    <property type="evidence" value="ECO:0007669"/>
    <property type="project" value="InterPro"/>
</dbReference>
<dbReference type="PANTHER" id="PTHR38111:SF11">
    <property type="entry name" value="TRANSCRIPTION FACTOR DOMAIN-CONTAINING PROTEIN-RELATED"/>
    <property type="match status" value="1"/>
</dbReference>
<dbReference type="Pfam" id="PF07690">
    <property type="entry name" value="MFS_1"/>
    <property type="match status" value="1"/>
</dbReference>
<proteinExistence type="predicted"/>
<evidence type="ECO:0000313" key="7">
    <source>
        <dbReference type="Proteomes" id="UP000054383"/>
    </source>
</evidence>
<keyword evidence="3" id="KW-0472">Membrane</keyword>
<dbReference type="InterPro" id="IPR020846">
    <property type="entry name" value="MFS_dom"/>
</dbReference>
<dbReference type="InterPro" id="IPR017441">
    <property type="entry name" value="Protein_kinase_ATP_BS"/>
</dbReference>
<feature type="transmembrane region" description="Helical" evidence="3">
    <location>
        <begin position="1083"/>
        <end position="1107"/>
    </location>
</feature>
<keyword evidence="2" id="KW-0547">Nucleotide-binding</keyword>
<keyword evidence="6" id="KW-0418">Kinase</keyword>
<keyword evidence="2" id="KW-0067">ATP-binding</keyword>
<evidence type="ECO:0000256" key="3">
    <source>
        <dbReference type="SAM" id="Phobius"/>
    </source>
</evidence>
<evidence type="ECO:0000256" key="1">
    <source>
        <dbReference type="ARBA" id="ARBA00004141"/>
    </source>
</evidence>
<sequence length="1255" mass="139613">MLAPTSSGQRSTAYQSHNRALCTGRMLVSAAHQTGSPMKRTFLQPTVIANESSFLFTGHGALHQGKDARSSSDSFFLTARTPLCCTSVATHAVQFSPAETLVWMVQAIELYFFPSTSSNVLPGGYHPVMLGDELHGRYRIVDKLGFGGYSTVWLARDSHLDRYVAIKICIADALPFEGHVLKAFSSSSTHPGQQSIPLPLDKFKVQGPNGIHLCYAMAPARCNLREVSFSRLFPLEVARALSGRLTLAIAYTHSQGYVHGDVHLRNVLVKLPSNFDQLSVEQLYKKYGEPETVTITECNQKPLPPNVPAKAVIPLYLGKDAEEFILSDTHILLSDFGEAFATIDFRPGKDCHTPLAMRPPEARFEPQAPLSYSADIWSLATAIWEILGMKAIFSSEFATADEVLSQQIDILGPMPLHWWDSWKQRDQYFNRDGTPKEGRYVWPRIDEAFEEGVQKYRRKSNRVKEFDREEMTAILDLMRMMLVFQPEERPTAKEVLESDWVVKWCDLRRPFCQKCITSHRACTGYGRDLIFVNRTPLSTSSTATSVLSELKAQRQLEENLMNPKIEADLRQSYSEALYKCTSFRKFAVAILRTTYFPKPYQTRDVDVSEGSFSWVYSLLDLVEPSKSLDSALFAFCLAQLHVTGTGGVGLCQCLEQHTAALKHLYSALDDPLIRSREETLAAIIVLSTFELFVWPAGNGYSVHARGIAEVLRLRGPRMASTPTWRRLFSRLRIVCTLEALTKRQVQCIENDIWRQIVPESSDALDELYQRMSDVPAALERATSLPSIVNKNDLFKESMAVAQLIFTMLKSFEQWHDDLWKASPAPRAWLIPSRAVNPTDVDPSNRIFPVCFEFESLNVSVLVTLCWAISVHLLSNIIQIHDLVQGRLGHPIELGDLLLETSTAMVDEAKQCPSKTIPPSGAHNGCILHQMKSKGTKLARHICQSMEYHHRVDMGTYGSHAVTYSAWSARQYFRLHPGHERELSWLQNIHKMEGPAIAAAGTWFKKHRALAFGIMVAGSSLGGVILPIMIQRLIVDVGFAWSIRITAFVLLALLIFANVTITSRLPPVRKPFSVKEYFVPFTEVPFLLVAIGSLLIYFGAFLPFNFIIVQAKEAGMSTNLANYLVPIVNAASIFGRIFPSHLGDVYGVFNVCIVFTLFSGIISLALWLPAATTAPLIVFAALYGFASGLTLAIIPALVASISEIQKLGFRVGAMYAFSAFGTLFGSPIAGAIVTSQNGGYSGLKIFCGVMIIAVSV</sequence>
<dbReference type="InterPro" id="IPR011701">
    <property type="entry name" value="MFS"/>
</dbReference>
<protein>
    <submittedName>
        <fullName evidence="6">SRSF protein kinase 2</fullName>
    </submittedName>
</protein>
<organism evidence="6 7">
    <name type="scientific">Talaromyces islandicus</name>
    <name type="common">Penicillium islandicum</name>
    <dbReference type="NCBI Taxonomy" id="28573"/>
    <lineage>
        <taxon>Eukaryota</taxon>
        <taxon>Fungi</taxon>
        <taxon>Dikarya</taxon>
        <taxon>Ascomycota</taxon>
        <taxon>Pezizomycotina</taxon>
        <taxon>Eurotiomycetes</taxon>
        <taxon>Eurotiomycetidae</taxon>
        <taxon>Eurotiales</taxon>
        <taxon>Trichocomaceae</taxon>
        <taxon>Talaromyces</taxon>
        <taxon>Talaromyces sect. Islandici</taxon>
    </lineage>
</organism>
<dbReference type="Gene3D" id="1.20.1250.20">
    <property type="entry name" value="MFS general substrate transporter like domains"/>
    <property type="match status" value="1"/>
</dbReference>
<feature type="transmembrane region" description="Helical" evidence="3">
    <location>
        <begin position="1041"/>
        <end position="1062"/>
    </location>
</feature>
<feature type="transmembrane region" description="Helical" evidence="3">
    <location>
        <begin position="1175"/>
        <end position="1200"/>
    </location>
</feature>
<reference evidence="6 7" key="1">
    <citation type="submission" date="2015-04" db="EMBL/GenBank/DDBJ databases">
        <authorList>
            <person name="Syromyatnikov M.Y."/>
            <person name="Popov V.N."/>
        </authorList>
    </citation>
    <scope>NUCLEOTIDE SEQUENCE [LARGE SCALE GENOMIC DNA]</scope>
    <source>
        <strain evidence="6">WF-38-12</strain>
    </source>
</reference>
<evidence type="ECO:0000259" key="5">
    <source>
        <dbReference type="PROSITE" id="PS50850"/>
    </source>
</evidence>
<evidence type="ECO:0000256" key="2">
    <source>
        <dbReference type="PROSITE-ProRule" id="PRU10141"/>
    </source>
</evidence>
<feature type="domain" description="Major facilitator superfamily (MFS) profile" evidence="5">
    <location>
        <begin position="1084"/>
        <end position="1255"/>
    </location>
</feature>
<dbReference type="Proteomes" id="UP000054383">
    <property type="component" value="Unassembled WGS sequence"/>
</dbReference>
<accession>A0A0U1M367</accession>
<dbReference type="SMART" id="SM00220">
    <property type="entry name" value="S_TKc"/>
    <property type="match status" value="1"/>
</dbReference>
<dbReference type="InterPro" id="IPR053178">
    <property type="entry name" value="Osmoadaptation_assoc"/>
</dbReference>
<keyword evidence="7" id="KW-1185">Reference proteome</keyword>
<feature type="transmembrane region" description="Helical" evidence="3">
    <location>
        <begin position="1144"/>
        <end position="1169"/>
    </location>
</feature>
<dbReference type="AlphaFoldDB" id="A0A0U1M367"/>
<feature type="transmembrane region" description="Helical" evidence="3">
    <location>
        <begin position="1119"/>
        <end position="1137"/>
    </location>
</feature>
<dbReference type="SUPFAM" id="SSF56112">
    <property type="entry name" value="Protein kinase-like (PK-like)"/>
    <property type="match status" value="1"/>
</dbReference>
<dbReference type="GO" id="GO:0016020">
    <property type="term" value="C:membrane"/>
    <property type="evidence" value="ECO:0007669"/>
    <property type="project" value="UniProtKB-SubCell"/>
</dbReference>
<dbReference type="GO" id="GO:0005524">
    <property type="term" value="F:ATP binding"/>
    <property type="evidence" value="ECO:0007669"/>
    <property type="project" value="UniProtKB-UniRule"/>
</dbReference>
<dbReference type="PANTHER" id="PTHR38111">
    <property type="entry name" value="ZN(2)-C6 FUNGAL-TYPE DOMAIN-CONTAINING PROTEIN-RELATED"/>
    <property type="match status" value="1"/>
</dbReference>
<dbReference type="PROSITE" id="PS50850">
    <property type="entry name" value="MFS"/>
    <property type="match status" value="1"/>
</dbReference>
<dbReference type="PROSITE" id="PS00107">
    <property type="entry name" value="PROTEIN_KINASE_ATP"/>
    <property type="match status" value="1"/>
</dbReference>
<dbReference type="InterPro" id="IPR011009">
    <property type="entry name" value="Kinase-like_dom_sf"/>
</dbReference>
<feature type="transmembrane region" description="Helical" evidence="3">
    <location>
        <begin position="1008"/>
        <end position="1029"/>
    </location>
</feature>
<dbReference type="SUPFAM" id="SSF103473">
    <property type="entry name" value="MFS general substrate transporter"/>
    <property type="match status" value="1"/>
</dbReference>
<dbReference type="GO" id="GO:0004672">
    <property type="term" value="F:protein kinase activity"/>
    <property type="evidence" value="ECO:0007669"/>
    <property type="project" value="InterPro"/>
</dbReference>
<feature type="transmembrane region" description="Helical" evidence="3">
    <location>
        <begin position="1212"/>
        <end position="1232"/>
    </location>
</feature>